<evidence type="ECO:0000313" key="2">
    <source>
        <dbReference type="EMBL" id="CCD01615.1"/>
    </source>
</evidence>
<protein>
    <submittedName>
        <fullName evidence="2">Uncharacterized protein</fullName>
    </submittedName>
</protein>
<keyword evidence="2" id="KW-0614">Plasmid</keyword>
<dbReference type="Proteomes" id="UP000007319">
    <property type="component" value="Plasmid AZOBR_p2"/>
</dbReference>
<feature type="region of interest" description="Disordered" evidence="1">
    <location>
        <begin position="14"/>
        <end position="58"/>
    </location>
</feature>
<organism evidence="2 3">
    <name type="scientific">Azospirillum baldaniorum</name>
    <dbReference type="NCBI Taxonomy" id="1064539"/>
    <lineage>
        <taxon>Bacteria</taxon>
        <taxon>Pseudomonadati</taxon>
        <taxon>Pseudomonadota</taxon>
        <taxon>Alphaproteobacteria</taxon>
        <taxon>Rhodospirillales</taxon>
        <taxon>Azospirillaceae</taxon>
        <taxon>Azospirillum</taxon>
    </lineage>
</organism>
<feature type="compositionally biased region" description="Gly residues" evidence="1">
    <location>
        <begin position="27"/>
        <end position="39"/>
    </location>
</feature>
<dbReference type="EMBL" id="HE577329">
    <property type="protein sequence ID" value="CCD01615.1"/>
    <property type="molecule type" value="Genomic_DNA"/>
</dbReference>
<dbReference type="AlphaFoldDB" id="A0A9P1JXF5"/>
<proteinExistence type="predicted"/>
<gene>
    <name evidence="2" type="ORF">AZOBR_p220078</name>
</gene>
<geneLocation type="plasmid" evidence="2 3">
    <name>AZOBR_p2</name>
</geneLocation>
<reference evidence="2 3" key="1">
    <citation type="journal article" date="2011" name="PLoS Genet.">
        <title>Azospirillum genomes reveal transition of bacteria from aquatic to terrestrial environments.</title>
        <authorList>
            <person name="Wisniewski-Dye F."/>
            <person name="Borziak K."/>
            <person name="Khalsa-Moyers G."/>
            <person name="Alexandre G."/>
            <person name="Sukharnikov L.O."/>
            <person name="Wuichet K."/>
            <person name="Hurst G.B."/>
            <person name="McDonald W.H."/>
            <person name="Robertson J.S."/>
            <person name="Barbe V."/>
            <person name="Calteau A."/>
            <person name="Rouy Z."/>
            <person name="Mangenot S."/>
            <person name="Prigent-Combaret C."/>
            <person name="Normand P."/>
            <person name="Boyer M."/>
            <person name="Siguier P."/>
            <person name="Dessaux Y."/>
            <person name="Elmerich C."/>
            <person name="Condemine G."/>
            <person name="Krishnen G."/>
            <person name="Kennedy I."/>
            <person name="Paterson A.H."/>
            <person name="Gonzalez V."/>
            <person name="Mavingui P."/>
            <person name="Zhulin I.B."/>
        </authorList>
    </citation>
    <scope>NUCLEOTIDE SEQUENCE [LARGE SCALE GENOMIC DNA]</scope>
    <source>
        <strain evidence="2 3">Sp245</strain>
    </source>
</reference>
<accession>A0A9P1JXF5</accession>
<keyword evidence="3" id="KW-1185">Reference proteome</keyword>
<evidence type="ECO:0000313" key="3">
    <source>
        <dbReference type="Proteomes" id="UP000007319"/>
    </source>
</evidence>
<sequence length="167" mass="17141">MLKLVICGRKSRGRTVRPRAGELQGSNGAGCGSAGGGQTAVGRSAVGPSTRAAEGRGQTAEQAAQIGGPQGFRLTADVAQFRGRQGGRKVVGVHGCPHGGLEGRGSMGMSLAVPLGRRGRRLAMEGACAMPAEGRCCLAGYIDTTIPKDDAPITHGFHYYDAAHNQE</sequence>
<dbReference type="KEGG" id="abs:AZOBR_p220078"/>
<evidence type="ECO:0000256" key="1">
    <source>
        <dbReference type="SAM" id="MobiDB-lite"/>
    </source>
</evidence>
<name>A0A9P1JXF5_9PROT</name>